<evidence type="ECO:0000256" key="9">
    <source>
        <dbReference type="RuleBase" id="RU004478"/>
    </source>
</evidence>
<evidence type="ECO:0000256" key="1">
    <source>
        <dbReference type="ARBA" id="ARBA00004496"/>
    </source>
</evidence>
<keyword evidence="5 7" id="KW-0346">Stress response</keyword>
<keyword evidence="10" id="KW-0175">Coiled coil</keyword>
<evidence type="ECO:0000256" key="8">
    <source>
        <dbReference type="RuleBase" id="RU000639"/>
    </source>
</evidence>
<dbReference type="GO" id="GO:0000774">
    <property type="term" value="F:adenyl-nucleotide exchange factor activity"/>
    <property type="evidence" value="ECO:0007669"/>
    <property type="project" value="InterPro"/>
</dbReference>
<dbReference type="AlphaFoldDB" id="A0A811T0A5"/>
<dbReference type="Gene3D" id="3.90.20.20">
    <property type="match status" value="1"/>
</dbReference>
<protein>
    <recommendedName>
        <fullName evidence="7 8">Protein GrpE</fullName>
    </recommendedName>
    <alternativeName>
        <fullName evidence="7">HSP-70 cofactor</fullName>
    </alternativeName>
</protein>
<comment type="caution">
    <text evidence="11">The sequence shown here is derived from an EMBL/GenBank/DDBJ whole genome shotgun (WGS) entry which is preliminary data.</text>
</comment>
<accession>A0A811T0A5</accession>
<dbReference type="PANTHER" id="PTHR21237">
    <property type="entry name" value="GRPE PROTEIN"/>
    <property type="match status" value="1"/>
</dbReference>
<dbReference type="CDD" id="cd00446">
    <property type="entry name" value="GrpE"/>
    <property type="match status" value="1"/>
</dbReference>
<proteinExistence type="inferred from homology"/>
<reference evidence="11" key="1">
    <citation type="submission" date="2020-10" db="EMBL/GenBank/DDBJ databases">
        <authorList>
            <person name="Hahn C.J."/>
            <person name="Laso-Perez R."/>
            <person name="Vulcano F."/>
            <person name="Vaziourakis K.-M."/>
            <person name="Stokke R."/>
            <person name="Steen I.H."/>
            <person name="Teske A."/>
            <person name="Boetius A."/>
            <person name="Liebeke M."/>
            <person name="Amann R."/>
            <person name="Knittel K."/>
        </authorList>
    </citation>
    <scope>NUCLEOTIDE SEQUENCE</scope>
    <source>
        <strain evidence="11">Gfbio:e3339647-f889-4370-9287-4fb5cb688e4c:AG392E03_GoMArc1</strain>
    </source>
</reference>
<dbReference type="FunFam" id="2.30.22.10:FF:000001">
    <property type="entry name" value="Protein GrpE"/>
    <property type="match status" value="1"/>
</dbReference>
<evidence type="ECO:0000313" key="11">
    <source>
        <dbReference type="EMBL" id="CAD6490193.1"/>
    </source>
</evidence>
<dbReference type="SUPFAM" id="SSF51064">
    <property type="entry name" value="Head domain of nucleotide exchange factor GrpE"/>
    <property type="match status" value="1"/>
</dbReference>
<dbReference type="PANTHER" id="PTHR21237:SF23">
    <property type="entry name" value="GRPE PROTEIN HOMOLOG, MITOCHONDRIAL"/>
    <property type="match status" value="1"/>
</dbReference>
<dbReference type="Pfam" id="PF01025">
    <property type="entry name" value="GrpE"/>
    <property type="match status" value="1"/>
</dbReference>
<comment type="function">
    <text evidence="7 8">Participates actively in the response to hyperosmotic and heat shock by preventing the aggregation of stress-denatured proteins, in association with DnaK and GrpE. It is the nucleotide exchange factor for DnaK and may function as a thermosensor. Unfolded proteins bind initially to DnaJ; upon interaction with the DnaJ-bound protein, DnaK hydrolyzes its bound ATP, resulting in the formation of a stable complex. GrpE releases ADP from DnaK; ATP binding to DnaK triggers the release of the substrate protein, thus completing the reaction cycle. Several rounds of ATP-dependent interactions between DnaJ, DnaK and GrpE are required for fully efficient folding.</text>
</comment>
<evidence type="ECO:0000256" key="6">
    <source>
        <dbReference type="ARBA" id="ARBA00023186"/>
    </source>
</evidence>
<dbReference type="InterPro" id="IPR013805">
    <property type="entry name" value="GrpE_CC"/>
</dbReference>
<dbReference type="PROSITE" id="PS01071">
    <property type="entry name" value="GRPE"/>
    <property type="match status" value="1"/>
</dbReference>
<dbReference type="GO" id="GO:0005737">
    <property type="term" value="C:cytoplasm"/>
    <property type="evidence" value="ECO:0007669"/>
    <property type="project" value="UniProtKB-SubCell"/>
</dbReference>
<evidence type="ECO:0000256" key="2">
    <source>
        <dbReference type="ARBA" id="ARBA00009054"/>
    </source>
</evidence>
<comment type="similarity">
    <text evidence="2 7 9">Belongs to the GrpE family.</text>
</comment>
<dbReference type="GO" id="GO:0006457">
    <property type="term" value="P:protein folding"/>
    <property type="evidence" value="ECO:0007669"/>
    <property type="project" value="InterPro"/>
</dbReference>
<dbReference type="Gene3D" id="2.30.22.10">
    <property type="entry name" value="Head domain of nucleotide exchange factor GrpE"/>
    <property type="match status" value="1"/>
</dbReference>
<dbReference type="GO" id="GO:0051082">
    <property type="term" value="F:unfolded protein binding"/>
    <property type="evidence" value="ECO:0007669"/>
    <property type="project" value="TreeGrafter"/>
</dbReference>
<evidence type="ECO:0000256" key="3">
    <source>
        <dbReference type="ARBA" id="ARBA00011738"/>
    </source>
</evidence>
<dbReference type="SUPFAM" id="SSF58014">
    <property type="entry name" value="Coiled-coil domain of nucleotide exchange factor GrpE"/>
    <property type="match status" value="1"/>
</dbReference>
<feature type="coiled-coil region" evidence="10">
    <location>
        <begin position="13"/>
        <end position="84"/>
    </location>
</feature>
<name>A0A811T0A5_9EURY</name>
<dbReference type="Proteomes" id="UP000606624">
    <property type="component" value="Unassembled WGS sequence"/>
</dbReference>
<evidence type="ECO:0000313" key="12">
    <source>
        <dbReference type="Proteomes" id="UP000606624"/>
    </source>
</evidence>
<comment type="subunit">
    <text evidence="3 7">Homodimer.</text>
</comment>
<dbReference type="GO" id="GO:0051087">
    <property type="term" value="F:protein-folding chaperone binding"/>
    <property type="evidence" value="ECO:0007669"/>
    <property type="project" value="InterPro"/>
</dbReference>
<evidence type="ECO:0000256" key="5">
    <source>
        <dbReference type="ARBA" id="ARBA00023016"/>
    </source>
</evidence>
<gene>
    <name evidence="7 11" type="primary">grpE</name>
    <name evidence="11" type="ORF">KFBDDELM_00071</name>
</gene>
<evidence type="ECO:0000256" key="10">
    <source>
        <dbReference type="SAM" id="Coils"/>
    </source>
</evidence>
<organism evidence="11 12">
    <name type="scientific">Candidatus Argoarchaeum ethanivorans</name>
    <dbReference type="NCBI Taxonomy" id="2608793"/>
    <lineage>
        <taxon>Archaea</taxon>
        <taxon>Methanobacteriati</taxon>
        <taxon>Methanobacteriota</taxon>
        <taxon>Stenosarchaea group</taxon>
        <taxon>Methanomicrobia</taxon>
        <taxon>Methanosarcinales</taxon>
        <taxon>Methanosarcinales incertae sedis</taxon>
        <taxon>GOM Arc I cluster</taxon>
        <taxon>Candidatus Argoarchaeum</taxon>
    </lineage>
</organism>
<dbReference type="EMBL" id="CAJHIN010000001">
    <property type="protein sequence ID" value="CAD6490193.1"/>
    <property type="molecule type" value="Genomic_DNA"/>
</dbReference>
<evidence type="ECO:0000256" key="7">
    <source>
        <dbReference type="HAMAP-Rule" id="MF_01151"/>
    </source>
</evidence>
<dbReference type="PRINTS" id="PR00773">
    <property type="entry name" value="GRPEPROTEIN"/>
</dbReference>
<comment type="subcellular location">
    <subcellularLocation>
        <location evidence="1 7">Cytoplasm</location>
    </subcellularLocation>
</comment>
<evidence type="ECO:0000256" key="4">
    <source>
        <dbReference type="ARBA" id="ARBA00022490"/>
    </source>
</evidence>
<keyword evidence="4 7" id="KW-0963">Cytoplasm</keyword>
<dbReference type="InterPro" id="IPR009012">
    <property type="entry name" value="GrpE_head"/>
</dbReference>
<dbReference type="HAMAP" id="MF_01151">
    <property type="entry name" value="GrpE"/>
    <property type="match status" value="1"/>
</dbReference>
<sequence length="160" mass="19102">MKLYQYYKKNKLLKMAEKEKAEYLEYIKRLQAEFENYKKRVAREQEEFVKYANEKLIRELIDVYENLDRALKNCSDDKNEELAKGLNIVYKQLSDILTKTGLSRIKAEGEQFDHNLHEVLMQTETDEVPEDTILEELQQGYMLHGKVLRHSMVRIAKHSE</sequence>
<dbReference type="GO" id="GO:0042803">
    <property type="term" value="F:protein homodimerization activity"/>
    <property type="evidence" value="ECO:0007669"/>
    <property type="project" value="InterPro"/>
</dbReference>
<keyword evidence="6 7" id="KW-0143">Chaperone</keyword>
<dbReference type="InterPro" id="IPR000740">
    <property type="entry name" value="GrpE"/>
</dbReference>